<protein>
    <submittedName>
        <fullName evidence="2">Uncharacterized protein</fullName>
    </submittedName>
</protein>
<evidence type="ECO:0000313" key="3">
    <source>
        <dbReference type="Proteomes" id="UP000238701"/>
    </source>
</evidence>
<reference evidence="3" key="1">
    <citation type="submission" date="2018-02" db="EMBL/GenBank/DDBJ databases">
        <authorList>
            <person name="Hausmann B."/>
        </authorList>
    </citation>
    <scope>NUCLEOTIDE SEQUENCE [LARGE SCALE GENOMIC DNA]</scope>
    <source>
        <strain evidence="3">Peat soil MAG SbA1</strain>
    </source>
</reference>
<organism evidence="2 3">
    <name type="scientific">Candidatus Sulfotelmatobacter kueseliae</name>
    <dbReference type="NCBI Taxonomy" id="2042962"/>
    <lineage>
        <taxon>Bacteria</taxon>
        <taxon>Pseudomonadati</taxon>
        <taxon>Acidobacteriota</taxon>
        <taxon>Terriglobia</taxon>
        <taxon>Terriglobales</taxon>
        <taxon>Candidatus Korobacteraceae</taxon>
        <taxon>Candidatus Sulfotelmatobacter</taxon>
    </lineage>
</organism>
<name>A0A2U3LEI1_9BACT</name>
<dbReference type="EMBL" id="OMOD01000198">
    <property type="protein sequence ID" value="SPF50324.1"/>
    <property type="molecule type" value="Genomic_DNA"/>
</dbReference>
<dbReference type="AlphaFoldDB" id="A0A2U3LEI1"/>
<feature type="region of interest" description="Disordered" evidence="1">
    <location>
        <begin position="1"/>
        <end position="29"/>
    </location>
</feature>
<gene>
    <name evidence="2" type="ORF">SBA1_990027</name>
</gene>
<accession>A0A2U3LEI1</accession>
<dbReference type="Proteomes" id="UP000238701">
    <property type="component" value="Unassembled WGS sequence"/>
</dbReference>
<evidence type="ECO:0000313" key="2">
    <source>
        <dbReference type="EMBL" id="SPF50324.1"/>
    </source>
</evidence>
<proteinExistence type="predicted"/>
<evidence type="ECO:0000256" key="1">
    <source>
        <dbReference type="SAM" id="MobiDB-lite"/>
    </source>
</evidence>
<sequence>MPSGTVVDRDSDQGNPACNAQEEAEPMSDRTRKLFAANVNLLLRHDCPWLRPAAQLLR</sequence>